<protein>
    <submittedName>
        <fullName evidence="1">Uncharacterized protein</fullName>
    </submittedName>
</protein>
<dbReference type="AlphaFoldDB" id="A0A0G0U9Z2"/>
<dbReference type="Proteomes" id="UP000033858">
    <property type="component" value="Unassembled WGS sequence"/>
</dbReference>
<gene>
    <name evidence="1" type="ORF">UU32_C0032G0002</name>
</gene>
<organism evidence="1 2">
    <name type="scientific">Candidatus Woesebacteria bacterium GW2011_GWB1_41_10</name>
    <dbReference type="NCBI Taxonomy" id="1618577"/>
    <lineage>
        <taxon>Bacteria</taxon>
        <taxon>Candidatus Woeseibacteriota</taxon>
    </lineage>
</organism>
<sequence>MPRQKFFRRKSEHSYTEIRRETGLAKSTIQNWLTHAGLTLSKEHLEIQARKRVENYVIATAASKVTRKRRKDQEIQSCIQKVKKYFTRKADLGKIKGFWSEKIGIPISKMRVYWKKNEIVGRRDNPDYVGQMLVGVHGEKILGSKLLALSDIILRKYQRA</sequence>
<comment type="caution">
    <text evidence="1">The sequence shown here is derived from an EMBL/GenBank/DDBJ whole genome shotgun (WGS) entry which is preliminary data.</text>
</comment>
<accession>A0A0G0U9Z2</accession>
<dbReference type="EMBL" id="LCAE01000032">
    <property type="protein sequence ID" value="KKR85823.1"/>
    <property type="molecule type" value="Genomic_DNA"/>
</dbReference>
<name>A0A0G0U9Z2_9BACT</name>
<proteinExistence type="predicted"/>
<reference evidence="1 2" key="1">
    <citation type="journal article" date="2015" name="Nature">
        <title>rRNA introns, odd ribosomes, and small enigmatic genomes across a large radiation of phyla.</title>
        <authorList>
            <person name="Brown C.T."/>
            <person name="Hug L.A."/>
            <person name="Thomas B.C."/>
            <person name="Sharon I."/>
            <person name="Castelle C.J."/>
            <person name="Singh A."/>
            <person name="Wilkins M.J."/>
            <person name="Williams K.H."/>
            <person name="Banfield J.F."/>
        </authorList>
    </citation>
    <scope>NUCLEOTIDE SEQUENCE [LARGE SCALE GENOMIC DNA]</scope>
</reference>
<evidence type="ECO:0000313" key="2">
    <source>
        <dbReference type="Proteomes" id="UP000033858"/>
    </source>
</evidence>
<evidence type="ECO:0000313" key="1">
    <source>
        <dbReference type="EMBL" id="KKR85823.1"/>
    </source>
</evidence>